<dbReference type="GO" id="GO:0006355">
    <property type="term" value="P:regulation of DNA-templated transcription"/>
    <property type="evidence" value="ECO:0007669"/>
    <property type="project" value="InterPro"/>
</dbReference>
<dbReference type="eggNOG" id="COG2197">
    <property type="taxonomic scope" value="Bacteria"/>
</dbReference>
<evidence type="ECO:0000313" key="6">
    <source>
        <dbReference type="Proteomes" id="UP000006804"/>
    </source>
</evidence>
<proteinExistence type="predicted"/>
<dbReference type="RefSeq" id="WP_013932446.1">
    <property type="nucleotide sequence ID" value="NC_015707.1"/>
</dbReference>
<dbReference type="PANTHER" id="PTHR44688:SF16">
    <property type="entry name" value="DNA-BINDING TRANSCRIPTIONAL ACTIVATOR DEVR_DOSR"/>
    <property type="match status" value="1"/>
</dbReference>
<keyword evidence="3" id="KW-0804">Transcription</keyword>
<dbReference type="SMART" id="SM00421">
    <property type="entry name" value="HTH_LUXR"/>
    <property type="match status" value="1"/>
</dbReference>
<name>F7YTK5_9THEM</name>
<accession>F7YTK5</accession>
<protein>
    <submittedName>
        <fullName evidence="5">CRISPR-associated protein, Csx13 family</fullName>
    </submittedName>
</protein>
<evidence type="ECO:0000259" key="4">
    <source>
        <dbReference type="PROSITE" id="PS00622"/>
    </source>
</evidence>
<evidence type="ECO:0000256" key="3">
    <source>
        <dbReference type="ARBA" id="ARBA00023163"/>
    </source>
</evidence>
<keyword evidence="2" id="KW-0238">DNA-binding</keyword>
<dbReference type="Gene3D" id="1.10.10.10">
    <property type="entry name" value="Winged helix-like DNA-binding domain superfamily/Winged helix DNA-binding domain"/>
    <property type="match status" value="1"/>
</dbReference>
<dbReference type="InterPro" id="IPR036388">
    <property type="entry name" value="WH-like_DNA-bd_sf"/>
</dbReference>
<dbReference type="KEGG" id="tta:Theth_1154"/>
<dbReference type="EMBL" id="CP002351">
    <property type="protein sequence ID" value="AEH51227.1"/>
    <property type="molecule type" value="Genomic_DNA"/>
</dbReference>
<dbReference type="OrthoDB" id="1721221at2"/>
<keyword evidence="6" id="KW-1185">Reference proteome</keyword>
<dbReference type="PATRIC" id="fig|688269.3.peg.1189"/>
<dbReference type="AlphaFoldDB" id="F7YTK5"/>
<dbReference type="PANTHER" id="PTHR44688">
    <property type="entry name" value="DNA-BINDING TRANSCRIPTIONAL ACTIVATOR DEVR_DOSR"/>
    <property type="match status" value="1"/>
</dbReference>
<dbReference type="GO" id="GO:0003677">
    <property type="term" value="F:DNA binding"/>
    <property type="evidence" value="ECO:0007669"/>
    <property type="project" value="UniProtKB-KW"/>
</dbReference>
<keyword evidence="1" id="KW-0805">Transcription regulation</keyword>
<dbReference type="STRING" id="688269.Theth_1154"/>
<dbReference type="CDD" id="cd06170">
    <property type="entry name" value="LuxR_C_like"/>
    <property type="match status" value="1"/>
</dbReference>
<dbReference type="Proteomes" id="UP000006804">
    <property type="component" value="Chromosome"/>
</dbReference>
<dbReference type="PROSITE" id="PS00622">
    <property type="entry name" value="HTH_LUXR_1"/>
    <property type="match status" value="1"/>
</dbReference>
<gene>
    <name evidence="5" type="ORF">Theth_1154</name>
</gene>
<dbReference type="Pfam" id="PF00196">
    <property type="entry name" value="GerE"/>
    <property type="match status" value="1"/>
</dbReference>
<dbReference type="NCBIfam" id="TIGR03642">
    <property type="entry name" value="cas_csx14"/>
    <property type="match status" value="1"/>
</dbReference>
<dbReference type="InterPro" id="IPR000792">
    <property type="entry name" value="Tscrpt_reg_LuxR_C"/>
</dbReference>
<dbReference type="HOGENOM" id="CLU_945601_0_0_0"/>
<reference evidence="5 6" key="1">
    <citation type="submission" date="2010-11" db="EMBL/GenBank/DDBJ databases">
        <title>The complete genome of Thermotoga thermarum DSM 5069.</title>
        <authorList>
            <consortium name="US DOE Joint Genome Institute (JGI-PGF)"/>
            <person name="Lucas S."/>
            <person name="Copeland A."/>
            <person name="Lapidus A."/>
            <person name="Bruce D."/>
            <person name="Goodwin L."/>
            <person name="Pitluck S."/>
            <person name="Kyrpides N."/>
            <person name="Mavromatis K."/>
            <person name="Ivanova N."/>
            <person name="Zeytun A."/>
            <person name="Brettin T."/>
            <person name="Detter J.C."/>
            <person name="Tapia R."/>
            <person name="Han C."/>
            <person name="Land M."/>
            <person name="Hauser L."/>
            <person name="Markowitz V."/>
            <person name="Cheng J.-F."/>
            <person name="Hugenholtz P."/>
            <person name="Woyke T."/>
            <person name="Wu D."/>
            <person name="Spring S."/>
            <person name="Schroeder M."/>
            <person name="Brambilla E."/>
            <person name="Klenk H.-P."/>
            <person name="Eisen J.A."/>
        </authorList>
    </citation>
    <scope>NUCLEOTIDE SEQUENCE [LARGE SCALE GENOMIC DNA]</scope>
    <source>
        <strain evidence="5 6">DSM 5069</strain>
    </source>
</reference>
<evidence type="ECO:0000313" key="5">
    <source>
        <dbReference type="EMBL" id="AEH51227.1"/>
    </source>
</evidence>
<dbReference type="PRINTS" id="PR00038">
    <property type="entry name" value="HTHLUXR"/>
</dbReference>
<dbReference type="Pfam" id="PF09623">
    <property type="entry name" value="Cas_NE0113"/>
    <property type="match status" value="1"/>
</dbReference>
<dbReference type="SUPFAM" id="SSF46894">
    <property type="entry name" value="C-terminal effector domain of the bipartite response regulators"/>
    <property type="match status" value="1"/>
</dbReference>
<dbReference type="Gene3D" id="3.40.50.10770">
    <property type="entry name" value="Hypothetical protein VC1899 like domain (Restriction endonuclease-like)"/>
    <property type="match status" value="1"/>
</dbReference>
<dbReference type="InterPro" id="IPR016032">
    <property type="entry name" value="Sig_transdc_resp-reg_C-effctor"/>
</dbReference>
<organism evidence="5 6">
    <name type="scientific">Pseudothermotoga thermarum DSM 5069</name>
    <dbReference type="NCBI Taxonomy" id="688269"/>
    <lineage>
        <taxon>Bacteria</taxon>
        <taxon>Thermotogati</taxon>
        <taxon>Thermotogota</taxon>
        <taxon>Thermotogae</taxon>
        <taxon>Thermotogales</taxon>
        <taxon>Thermotogaceae</taxon>
        <taxon>Pseudothermotoga</taxon>
    </lineage>
</organism>
<dbReference type="InterPro" id="IPR019848">
    <property type="entry name" value="CRISPR-assoc_prot_Csx14"/>
</dbReference>
<dbReference type="InterPro" id="IPR019092">
    <property type="entry name" value="SSO2081-like_dom"/>
</dbReference>
<sequence precursor="true">MLARKKRGGKSSVLIATLGTEPQVVTITLDKLLEQKYLVEKVVVIYTSDNNVSNGLATLKQEFSQNENYSNITLTCEPVQHNNVILSDFTSEEALNALFRTIYKVVRDEKKSGRIVHLSISGGRKVMGVVATVVAQLLFGEEDKLWYLITKNWKAGCERKFHLEQHEEAWLIDMPVIRWSEADTFMEQVAQLNDPKEISIWYKKLTKKANQQKLSEFVEQHLGERERQLLKLVCKGLSNEEIAREMYIEKQTVANHLQNINNKLRDFLGKEDMKINRKVLITMFMPIFESED</sequence>
<feature type="domain" description="HTH luxR-type" evidence="4">
    <location>
        <begin position="236"/>
        <end position="263"/>
    </location>
</feature>
<evidence type="ECO:0000256" key="2">
    <source>
        <dbReference type="ARBA" id="ARBA00023125"/>
    </source>
</evidence>
<evidence type="ECO:0000256" key="1">
    <source>
        <dbReference type="ARBA" id="ARBA00023015"/>
    </source>
</evidence>